<feature type="compositionally biased region" description="Polar residues" evidence="1">
    <location>
        <begin position="78"/>
        <end position="88"/>
    </location>
</feature>
<feature type="compositionally biased region" description="Acidic residues" evidence="1">
    <location>
        <begin position="28"/>
        <end position="37"/>
    </location>
</feature>
<proteinExistence type="predicted"/>
<protein>
    <submittedName>
        <fullName evidence="2">CTV.10</fullName>
    </submittedName>
</protein>
<dbReference type="AlphaFoldDB" id="Q8H6R7"/>
<name>Q8H6R7_PONTR</name>
<reference evidence="2" key="3">
    <citation type="journal article" date="2003" name="Plant Physiol.">
        <title>Sequence analysis of a 282-kilobase region surrounding the citrus Tristeza virus resistance gene (Ctv) locus in Poncirus trifoliata L. Raf.</title>
        <authorList>
            <person name="Yang Z.N."/>
            <person name="Ye X.R."/>
            <person name="Molina J."/>
            <person name="Roose M.L."/>
            <person name="Mirkov T.E."/>
        </authorList>
    </citation>
    <scope>NUCLEOTIDE SEQUENCE</scope>
</reference>
<reference evidence="2" key="1">
    <citation type="journal article" date="2001" name="Genome">
        <title>Construction of a 1.2-Mb contig including the citrus tristeza virus resistance gene locus using a bacterial artificial chromosome library of Poncirus trifoliata (L.) Raf.</title>
        <authorList>
            <person name="Yang Z.-N."/>
            <person name="Ye X.-R."/>
            <person name="Choi S."/>
            <person name="Molina J."/>
            <person name="Moonan F."/>
            <person name="Wing R.A."/>
            <person name="Roose M.L."/>
            <person name="Mirkov T.E."/>
        </authorList>
    </citation>
    <scope>NUCLEOTIDE SEQUENCE</scope>
</reference>
<feature type="region of interest" description="Disordered" evidence="1">
    <location>
        <begin position="28"/>
        <end position="88"/>
    </location>
</feature>
<evidence type="ECO:0000313" key="2">
    <source>
        <dbReference type="EMBL" id="AAN62340.1"/>
    </source>
</evidence>
<reference evidence="2" key="2">
    <citation type="submission" date="2002-04" db="EMBL/GenBank/DDBJ databases">
        <authorList>
            <person name="Yang Z.-N."/>
            <person name="Ye X.-R."/>
            <person name="Molina J."/>
            <person name="Roose M.L."/>
            <person name="Mirkov T.E."/>
        </authorList>
    </citation>
    <scope>NUCLEOTIDE SEQUENCE</scope>
</reference>
<evidence type="ECO:0000256" key="1">
    <source>
        <dbReference type="SAM" id="MobiDB-lite"/>
    </source>
</evidence>
<organism evidence="2">
    <name type="scientific">Poncirus trifoliata</name>
    <name type="common">Hardy orange</name>
    <name type="synonym">Citrus trifoliata</name>
    <dbReference type="NCBI Taxonomy" id="37690"/>
    <lineage>
        <taxon>Eukaryota</taxon>
        <taxon>Viridiplantae</taxon>
        <taxon>Streptophyta</taxon>
        <taxon>Embryophyta</taxon>
        <taxon>Tracheophyta</taxon>
        <taxon>Spermatophyta</taxon>
        <taxon>Magnoliopsida</taxon>
        <taxon>eudicotyledons</taxon>
        <taxon>Gunneridae</taxon>
        <taxon>Pentapetalae</taxon>
        <taxon>rosids</taxon>
        <taxon>malvids</taxon>
        <taxon>Sapindales</taxon>
        <taxon>Rutaceae</taxon>
        <taxon>Aurantioideae</taxon>
        <taxon>Citrus</taxon>
    </lineage>
</organism>
<accession>Q8H6R7</accession>
<dbReference type="EMBL" id="AF506028">
    <property type="protein sequence ID" value="AAN62340.1"/>
    <property type="molecule type" value="Genomic_DNA"/>
</dbReference>
<gene>
    <name evidence="2" type="primary">CTV.10</name>
</gene>
<sequence length="88" mass="9384">MAVLGKQHPDLKMDELATGVAQYIDEEATKEDVEELEPNTTEEGTSPPRAAPTDVAEASTPQVQLVRPSAPEVDQPAETAQLTDPLSS</sequence>